<dbReference type="AlphaFoldDB" id="A0A1H3I876"/>
<evidence type="ECO:0000256" key="1">
    <source>
        <dbReference type="SAM" id="Phobius"/>
    </source>
</evidence>
<protein>
    <submittedName>
        <fullName evidence="2">Uncharacterized protein</fullName>
    </submittedName>
</protein>
<keyword evidence="1" id="KW-1133">Transmembrane helix</keyword>
<feature type="transmembrane region" description="Helical" evidence="1">
    <location>
        <begin position="6"/>
        <end position="24"/>
    </location>
</feature>
<keyword evidence="3" id="KW-1185">Reference proteome</keyword>
<evidence type="ECO:0000313" key="2">
    <source>
        <dbReference type="EMBL" id="SDY23877.1"/>
    </source>
</evidence>
<evidence type="ECO:0000313" key="3">
    <source>
        <dbReference type="Proteomes" id="UP000198935"/>
    </source>
</evidence>
<sequence>MNYFMVLGIIFGLAALLKPVYMHLFPWDENTFIEKFYSEKRPPWIIPIVLVGLILVTLTWYLHFTLDVPNSIYIAVLFSLTALKGLTLLLDYGRFQKAVARMLRKDKGRGIILIDIGVAVFGLIVLVVTFLVY</sequence>
<feature type="transmembrane region" description="Helical" evidence="1">
    <location>
        <begin position="44"/>
        <end position="64"/>
    </location>
</feature>
<feature type="transmembrane region" description="Helical" evidence="1">
    <location>
        <begin position="111"/>
        <end position="132"/>
    </location>
</feature>
<dbReference type="OrthoDB" id="2972077at2"/>
<gene>
    <name evidence="2" type="ORF">SAMN05421736_101746</name>
</gene>
<accession>A0A1H3I876</accession>
<reference evidence="3" key="1">
    <citation type="submission" date="2016-10" db="EMBL/GenBank/DDBJ databases">
        <authorList>
            <person name="Varghese N."/>
            <person name="Submissions S."/>
        </authorList>
    </citation>
    <scope>NUCLEOTIDE SEQUENCE [LARGE SCALE GENOMIC DNA]</scope>
    <source>
        <strain evidence="3">SP</strain>
    </source>
</reference>
<dbReference type="EMBL" id="FNPI01000001">
    <property type="protein sequence ID" value="SDY23877.1"/>
    <property type="molecule type" value="Genomic_DNA"/>
</dbReference>
<feature type="transmembrane region" description="Helical" evidence="1">
    <location>
        <begin position="70"/>
        <end position="90"/>
    </location>
</feature>
<proteinExistence type="predicted"/>
<name>A0A1H3I876_9BACI</name>
<keyword evidence="1" id="KW-0812">Transmembrane</keyword>
<keyword evidence="1" id="KW-0472">Membrane</keyword>
<dbReference type="STRING" id="1503961.SAMN05421736_101746"/>
<dbReference type="Proteomes" id="UP000198935">
    <property type="component" value="Unassembled WGS sequence"/>
</dbReference>
<organism evidence="2 3">
    <name type="scientific">Evansella caseinilytica</name>
    <dbReference type="NCBI Taxonomy" id="1503961"/>
    <lineage>
        <taxon>Bacteria</taxon>
        <taxon>Bacillati</taxon>
        <taxon>Bacillota</taxon>
        <taxon>Bacilli</taxon>
        <taxon>Bacillales</taxon>
        <taxon>Bacillaceae</taxon>
        <taxon>Evansella</taxon>
    </lineage>
</organism>